<dbReference type="OMA" id="AHECCES"/>
<name>A0A672L5R3_SINGR</name>
<dbReference type="GO" id="GO:0071875">
    <property type="term" value="P:adrenergic receptor signaling pathway"/>
    <property type="evidence" value="ECO:0007669"/>
    <property type="project" value="TreeGrafter"/>
</dbReference>
<dbReference type="GO" id="GO:0015629">
    <property type="term" value="C:actin cytoskeleton"/>
    <property type="evidence" value="ECO:0007669"/>
    <property type="project" value="TreeGrafter"/>
</dbReference>
<dbReference type="GO" id="GO:0043123">
    <property type="term" value="P:positive regulation of canonical NF-kappaB signal transduction"/>
    <property type="evidence" value="ECO:0007669"/>
    <property type="project" value="TreeGrafter"/>
</dbReference>
<sequence length="222" mass="24766">MAPPLTWPHGLLWHREAPLFLRCLLTVQLCEEECVEDEEDVEFYLLFAGTTQRHISSTLKVSHVTLQAVCPAHDRSETVRVTLCQARPGGSVDPVAEERFQFVQDLALDMAQFLVNAVGKTEGALLLDECQIPLKECESLDDTLALALRHLPLPAGWSILEPGPQDTLLHFAAKRGLRKVALFLLQQPGGREALRLPNKQGRTPAWVAQKKGHTQLQKLLTE</sequence>
<dbReference type="SUPFAM" id="SSF48403">
    <property type="entry name" value="Ankyrin repeat"/>
    <property type="match status" value="1"/>
</dbReference>
<organism evidence="2 3">
    <name type="scientific">Sinocyclocheilus grahami</name>
    <name type="common">Dianchi golden-line fish</name>
    <name type="synonym">Barbus grahami</name>
    <dbReference type="NCBI Taxonomy" id="75366"/>
    <lineage>
        <taxon>Eukaryota</taxon>
        <taxon>Metazoa</taxon>
        <taxon>Chordata</taxon>
        <taxon>Craniata</taxon>
        <taxon>Vertebrata</taxon>
        <taxon>Euteleostomi</taxon>
        <taxon>Actinopterygii</taxon>
        <taxon>Neopterygii</taxon>
        <taxon>Teleostei</taxon>
        <taxon>Ostariophysi</taxon>
        <taxon>Cypriniformes</taxon>
        <taxon>Cyprinidae</taxon>
        <taxon>Cyprininae</taxon>
        <taxon>Sinocyclocheilus</taxon>
    </lineage>
</organism>
<dbReference type="PANTHER" id="PTHR13944">
    <property type="entry name" value="AGAP007712-PA"/>
    <property type="match status" value="1"/>
</dbReference>
<dbReference type="GO" id="GO:0035023">
    <property type="term" value="P:regulation of Rho protein signal transduction"/>
    <property type="evidence" value="ECO:0007669"/>
    <property type="project" value="TreeGrafter"/>
</dbReference>
<dbReference type="GO" id="GO:0005078">
    <property type="term" value="F:MAP-kinase scaffold activity"/>
    <property type="evidence" value="ECO:0007669"/>
    <property type="project" value="TreeGrafter"/>
</dbReference>
<accession>A0A672L5R3</accession>
<evidence type="ECO:0000313" key="2">
    <source>
        <dbReference type="Ensembl" id="ENSSGRP00000017625.1"/>
    </source>
</evidence>
<dbReference type="InterPro" id="IPR036770">
    <property type="entry name" value="Ankyrin_rpt-contain_sf"/>
</dbReference>
<dbReference type="GO" id="GO:0016020">
    <property type="term" value="C:membrane"/>
    <property type="evidence" value="ECO:0007669"/>
    <property type="project" value="TreeGrafter"/>
</dbReference>
<evidence type="ECO:0000256" key="1">
    <source>
        <dbReference type="SAM" id="SignalP"/>
    </source>
</evidence>
<reference evidence="2" key="1">
    <citation type="submission" date="2025-08" db="UniProtKB">
        <authorList>
            <consortium name="Ensembl"/>
        </authorList>
    </citation>
    <scope>IDENTIFICATION</scope>
</reference>
<dbReference type="PANTHER" id="PTHR13944:SF18">
    <property type="entry name" value="A-KINASE ANCHOR PROTEIN 13"/>
    <property type="match status" value="1"/>
</dbReference>
<evidence type="ECO:0000313" key="3">
    <source>
        <dbReference type="Proteomes" id="UP000472262"/>
    </source>
</evidence>
<keyword evidence="1" id="KW-0732">Signal</keyword>
<reference evidence="2" key="2">
    <citation type="submission" date="2025-09" db="UniProtKB">
        <authorList>
            <consortium name="Ensembl"/>
        </authorList>
    </citation>
    <scope>IDENTIFICATION</scope>
</reference>
<keyword evidence="3" id="KW-1185">Reference proteome</keyword>
<feature type="chain" id="PRO_5025336693" evidence="1">
    <location>
        <begin position="33"/>
        <end position="222"/>
    </location>
</feature>
<dbReference type="InParanoid" id="A0A672L5R3"/>
<dbReference type="Gene3D" id="1.25.40.20">
    <property type="entry name" value="Ankyrin repeat-containing domain"/>
    <property type="match status" value="1"/>
</dbReference>
<proteinExistence type="predicted"/>
<protein>
    <submittedName>
        <fullName evidence="2">Uncharacterized protein</fullName>
    </submittedName>
</protein>
<feature type="signal peptide" evidence="1">
    <location>
        <begin position="1"/>
        <end position="32"/>
    </location>
</feature>
<dbReference type="AlphaFoldDB" id="A0A672L5R3"/>
<dbReference type="InterPro" id="IPR051632">
    <property type="entry name" value="Rho_GEF"/>
</dbReference>
<dbReference type="Proteomes" id="UP000472262">
    <property type="component" value="Unassembled WGS sequence"/>
</dbReference>
<dbReference type="Ensembl" id="ENSSGRT00000019044.1">
    <property type="protein sequence ID" value="ENSSGRP00000017625.1"/>
    <property type="gene ID" value="ENSSGRG00000010687.1"/>
</dbReference>